<keyword evidence="2" id="KW-1185">Reference proteome</keyword>
<evidence type="ECO:0000313" key="1">
    <source>
        <dbReference type="EMBL" id="GBP03824.1"/>
    </source>
</evidence>
<evidence type="ECO:0000313" key="2">
    <source>
        <dbReference type="Proteomes" id="UP000299102"/>
    </source>
</evidence>
<gene>
    <name evidence="1" type="ORF">EVAR_2522_1</name>
</gene>
<organism evidence="1 2">
    <name type="scientific">Eumeta variegata</name>
    <name type="common">Bagworm moth</name>
    <name type="synonym">Eumeta japonica</name>
    <dbReference type="NCBI Taxonomy" id="151549"/>
    <lineage>
        <taxon>Eukaryota</taxon>
        <taxon>Metazoa</taxon>
        <taxon>Ecdysozoa</taxon>
        <taxon>Arthropoda</taxon>
        <taxon>Hexapoda</taxon>
        <taxon>Insecta</taxon>
        <taxon>Pterygota</taxon>
        <taxon>Neoptera</taxon>
        <taxon>Endopterygota</taxon>
        <taxon>Lepidoptera</taxon>
        <taxon>Glossata</taxon>
        <taxon>Ditrysia</taxon>
        <taxon>Tineoidea</taxon>
        <taxon>Psychidae</taxon>
        <taxon>Oiketicinae</taxon>
        <taxon>Eumeta</taxon>
    </lineage>
</organism>
<name>A0A4C1SPC6_EUMVA</name>
<comment type="caution">
    <text evidence="1">The sequence shown here is derived from an EMBL/GenBank/DDBJ whole genome shotgun (WGS) entry which is preliminary data.</text>
</comment>
<protein>
    <submittedName>
        <fullName evidence="1">Uncharacterized protein</fullName>
    </submittedName>
</protein>
<dbReference type="EMBL" id="BGZK01000011">
    <property type="protein sequence ID" value="GBP03824.1"/>
    <property type="molecule type" value="Genomic_DNA"/>
</dbReference>
<sequence length="211" mass="22983">MGRLVGSSTFLMSHVNVYSKRRTTTTRNTERAGLSAARRPVRRDVLTICETAVKGQTAADGAARGKQSSATEGLFAPRVCSARRARGGGPPDGADLRRRGSRQELDIGVIDAAVGGEMRGGGALCSPSTARNKRSFTSQLAAFRLSDPLVQRDMLVPTTYIGNPDTYKYRTPLPALPNCLESSIEFDYNYCNRPLFKVFIHSKSEVWINAP</sequence>
<reference evidence="1 2" key="1">
    <citation type="journal article" date="2019" name="Commun. Biol.">
        <title>The bagworm genome reveals a unique fibroin gene that provides high tensile strength.</title>
        <authorList>
            <person name="Kono N."/>
            <person name="Nakamura H."/>
            <person name="Ohtoshi R."/>
            <person name="Tomita M."/>
            <person name="Numata K."/>
            <person name="Arakawa K."/>
        </authorList>
    </citation>
    <scope>NUCLEOTIDE SEQUENCE [LARGE SCALE GENOMIC DNA]</scope>
</reference>
<dbReference type="AlphaFoldDB" id="A0A4C1SPC6"/>
<dbReference type="Proteomes" id="UP000299102">
    <property type="component" value="Unassembled WGS sequence"/>
</dbReference>
<accession>A0A4C1SPC6</accession>
<proteinExistence type="predicted"/>